<reference evidence="1" key="1">
    <citation type="submission" date="2021-03" db="EMBL/GenBank/DDBJ databases">
        <authorList>
            <person name="Bekaert M."/>
        </authorList>
    </citation>
    <scope>NUCLEOTIDE SEQUENCE</scope>
</reference>
<gene>
    <name evidence="1" type="ORF">MEDL_62125</name>
</gene>
<dbReference type="PANTHER" id="PTHR33395">
    <property type="entry name" value="TRANSCRIPTASE, PUTATIVE-RELATED-RELATED"/>
    <property type="match status" value="1"/>
</dbReference>
<dbReference type="PANTHER" id="PTHR33395:SF22">
    <property type="entry name" value="REVERSE TRANSCRIPTASE DOMAIN-CONTAINING PROTEIN"/>
    <property type="match status" value="1"/>
</dbReference>
<dbReference type="Proteomes" id="UP000683360">
    <property type="component" value="Unassembled WGS sequence"/>
</dbReference>
<protein>
    <recommendedName>
        <fullName evidence="3">Endonuclease-reverse transcriptase</fullName>
    </recommendedName>
</protein>
<proteinExistence type="predicted"/>
<dbReference type="AlphaFoldDB" id="A0A8S3V6I9"/>
<organism evidence="1 2">
    <name type="scientific">Mytilus edulis</name>
    <name type="common">Blue mussel</name>
    <dbReference type="NCBI Taxonomy" id="6550"/>
    <lineage>
        <taxon>Eukaryota</taxon>
        <taxon>Metazoa</taxon>
        <taxon>Spiralia</taxon>
        <taxon>Lophotrochozoa</taxon>
        <taxon>Mollusca</taxon>
        <taxon>Bivalvia</taxon>
        <taxon>Autobranchia</taxon>
        <taxon>Pteriomorphia</taxon>
        <taxon>Mytilida</taxon>
        <taxon>Mytiloidea</taxon>
        <taxon>Mytilidae</taxon>
        <taxon>Mytilinae</taxon>
        <taxon>Mytilus</taxon>
    </lineage>
</organism>
<evidence type="ECO:0008006" key="3">
    <source>
        <dbReference type="Google" id="ProtNLM"/>
    </source>
</evidence>
<comment type="caution">
    <text evidence="1">The sequence shown here is derived from an EMBL/GenBank/DDBJ whole genome shotgun (WGS) entry which is preliminary data.</text>
</comment>
<dbReference type="EMBL" id="CAJPWZ010003049">
    <property type="protein sequence ID" value="CAG2250433.1"/>
    <property type="molecule type" value="Genomic_DNA"/>
</dbReference>
<dbReference type="GO" id="GO:0007508">
    <property type="term" value="P:larval heart development"/>
    <property type="evidence" value="ECO:0007669"/>
    <property type="project" value="TreeGrafter"/>
</dbReference>
<accession>A0A8S3V6I9</accession>
<dbReference type="GO" id="GO:0061343">
    <property type="term" value="P:cell adhesion involved in heart morphogenesis"/>
    <property type="evidence" value="ECO:0007669"/>
    <property type="project" value="TreeGrafter"/>
</dbReference>
<dbReference type="GO" id="GO:0031012">
    <property type="term" value="C:extracellular matrix"/>
    <property type="evidence" value="ECO:0007669"/>
    <property type="project" value="TreeGrafter"/>
</dbReference>
<sequence>MFSLPLVSSSKIFQVLDNLLDIVLTTNPSLVKTSKNTPGISDHEMIVTDCDTKPYYQRSKPRKCYIYSKANWSSIKEEITKTSTKIRQMQDREINAQEMSDTFKKELFKSMDKHIPSKEIRSKNNLPWINHKIRKLFKKKQRLYHQAKKSKKWTNYRHFQKGSKTANQKSRILIHKRYHHQRPRNKQLKAILEVYQIQKNR</sequence>
<dbReference type="OrthoDB" id="6780717at2759"/>
<name>A0A8S3V6I9_MYTED</name>
<evidence type="ECO:0000313" key="1">
    <source>
        <dbReference type="EMBL" id="CAG2250433.1"/>
    </source>
</evidence>
<keyword evidence="2" id="KW-1185">Reference proteome</keyword>
<evidence type="ECO:0000313" key="2">
    <source>
        <dbReference type="Proteomes" id="UP000683360"/>
    </source>
</evidence>